<organism evidence="1 2">
    <name type="scientific">Pleurotus cornucopiae</name>
    <name type="common">Cornucopia mushroom</name>
    <dbReference type="NCBI Taxonomy" id="5321"/>
    <lineage>
        <taxon>Eukaryota</taxon>
        <taxon>Fungi</taxon>
        <taxon>Dikarya</taxon>
        <taxon>Basidiomycota</taxon>
        <taxon>Agaricomycotina</taxon>
        <taxon>Agaricomycetes</taxon>
        <taxon>Agaricomycetidae</taxon>
        <taxon>Agaricales</taxon>
        <taxon>Pleurotineae</taxon>
        <taxon>Pleurotaceae</taxon>
        <taxon>Pleurotus</taxon>
    </lineage>
</organism>
<protein>
    <submittedName>
        <fullName evidence="1">Uncharacterized protein</fullName>
    </submittedName>
</protein>
<gene>
    <name evidence="1" type="ORF">CCMSSC00406_0004863</name>
</gene>
<evidence type="ECO:0000313" key="2">
    <source>
        <dbReference type="Proteomes" id="UP000824881"/>
    </source>
</evidence>
<proteinExistence type="predicted"/>
<evidence type="ECO:0000313" key="1">
    <source>
        <dbReference type="EMBL" id="KAG9223796.1"/>
    </source>
</evidence>
<name>A0ACB7J106_PLECO</name>
<reference evidence="1 2" key="1">
    <citation type="journal article" date="2021" name="Appl. Environ. Microbiol.">
        <title>Genetic linkage and physical mapping for an oyster mushroom Pleurotus cornucopiae and QTL analysis for the trait cap color.</title>
        <authorList>
            <person name="Zhang Y."/>
            <person name="Gao W."/>
            <person name="Sonnenberg A."/>
            <person name="Chen Q."/>
            <person name="Zhang J."/>
            <person name="Huang C."/>
        </authorList>
    </citation>
    <scope>NUCLEOTIDE SEQUENCE [LARGE SCALE GENOMIC DNA]</scope>
    <source>
        <strain evidence="1">CCMSSC00406</strain>
    </source>
</reference>
<sequence length="345" mass="36475">MALTPSMNTDFTRLLGLRTPIVSAPMAGASGGNLAAQVSLGGGFGFIAAGYDTPHKFGHELALARAVLQIPAATRLPLGVGFLCWQLEKPDSPASKLLSIALENGVQAVWFSFGTQLGRWVQYVRDYDQRVGSTQRTLVFAQVSSEQDILAAVNDWKVDVLVVQGNESGGHGFSNAAPTASLVLKALPLARAAGIPLLAAGGLATGAHVASILALGASGAVLGTRFLLTPESLYTDKQRQALLDASDSSTVRTMAFDVARGTLGWPEGVDGRALRNSTVADHENGRDERELKKLFAKAQAEGDRERMLVWAGTGVGAINSIKPAKEVVEELHNECVEHLQMGPRL</sequence>
<keyword evidence="2" id="KW-1185">Reference proteome</keyword>
<accession>A0ACB7J106</accession>
<dbReference type="EMBL" id="WQMT02000004">
    <property type="protein sequence ID" value="KAG9223796.1"/>
    <property type="molecule type" value="Genomic_DNA"/>
</dbReference>
<dbReference type="Proteomes" id="UP000824881">
    <property type="component" value="Unassembled WGS sequence"/>
</dbReference>
<comment type="caution">
    <text evidence="1">The sequence shown here is derived from an EMBL/GenBank/DDBJ whole genome shotgun (WGS) entry which is preliminary data.</text>
</comment>